<reference evidence="2" key="1">
    <citation type="submission" date="2023-06" db="EMBL/GenBank/DDBJ databases">
        <authorList>
            <person name="Kurt Z."/>
        </authorList>
    </citation>
    <scope>NUCLEOTIDE SEQUENCE</scope>
</reference>
<evidence type="ECO:0000259" key="1">
    <source>
        <dbReference type="PROSITE" id="PS50994"/>
    </source>
</evidence>
<dbReference type="SUPFAM" id="SSF53098">
    <property type="entry name" value="Ribonuclease H-like"/>
    <property type="match status" value="1"/>
</dbReference>
<dbReference type="InterPro" id="IPR036397">
    <property type="entry name" value="RNaseH_sf"/>
</dbReference>
<protein>
    <recommendedName>
        <fullName evidence="1">Integrase catalytic domain-containing protein</fullName>
    </recommendedName>
</protein>
<dbReference type="InterPro" id="IPR001584">
    <property type="entry name" value="Integrase_cat-core"/>
</dbReference>
<accession>A0AA86QUG2</accession>
<dbReference type="GO" id="GO:0015074">
    <property type="term" value="P:DNA integration"/>
    <property type="evidence" value="ECO:0007669"/>
    <property type="project" value="InterPro"/>
</dbReference>
<keyword evidence="4" id="KW-1185">Reference proteome</keyword>
<comment type="caution">
    <text evidence="2">The sequence shown here is derived from an EMBL/GenBank/DDBJ whole genome shotgun (WGS) entry which is preliminary data.</text>
</comment>
<dbReference type="Proteomes" id="UP001642409">
    <property type="component" value="Unassembled WGS sequence"/>
</dbReference>
<reference evidence="3 4" key="2">
    <citation type="submission" date="2024-07" db="EMBL/GenBank/DDBJ databases">
        <authorList>
            <person name="Akdeniz Z."/>
        </authorList>
    </citation>
    <scope>NUCLEOTIDE SEQUENCE [LARGE SCALE GENOMIC DNA]</scope>
</reference>
<name>A0AA86QUG2_9EUKA</name>
<organism evidence="2">
    <name type="scientific">Hexamita inflata</name>
    <dbReference type="NCBI Taxonomy" id="28002"/>
    <lineage>
        <taxon>Eukaryota</taxon>
        <taxon>Metamonada</taxon>
        <taxon>Diplomonadida</taxon>
        <taxon>Hexamitidae</taxon>
        <taxon>Hexamitinae</taxon>
        <taxon>Hexamita</taxon>
    </lineage>
</organism>
<dbReference type="AlphaFoldDB" id="A0AA86QUG2"/>
<dbReference type="GO" id="GO:0003676">
    <property type="term" value="F:nucleic acid binding"/>
    <property type="evidence" value="ECO:0007669"/>
    <property type="project" value="InterPro"/>
</dbReference>
<gene>
    <name evidence="3" type="ORF">HINF_LOCUS21126</name>
    <name evidence="2" type="ORF">HINF_LOCUS50997</name>
</gene>
<dbReference type="PROSITE" id="PS50994">
    <property type="entry name" value="INTEGRASE"/>
    <property type="match status" value="1"/>
</dbReference>
<dbReference type="InterPro" id="IPR012337">
    <property type="entry name" value="RNaseH-like_sf"/>
</dbReference>
<evidence type="ECO:0000313" key="4">
    <source>
        <dbReference type="Proteomes" id="UP001642409"/>
    </source>
</evidence>
<dbReference type="EMBL" id="CATOUU010000967">
    <property type="protein sequence ID" value="CAI9963352.1"/>
    <property type="molecule type" value="Genomic_DNA"/>
</dbReference>
<proteinExistence type="predicted"/>
<dbReference type="Gene3D" id="3.30.420.10">
    <property type="entry name" value="Ribonuclease H-like superfamily/Ribonuclease H"/>
    <property type="match status" value="1"/>
</dbReference>
<evidence type="ECO:0000313" key="3">
    <source>
        <dbReference type="EMBL" id="CAL6008449.1"/>
    </source>
</evidence>
<dbReference type="EMBL" id="CAXDID020000057">
    <property type="protein sequence ID" value="CAL6008449.1"/>
    <property type="molecule type" value="Genomic_DNA"/>
</dbReference>
<sequence>MPLTKKEKQYVFINQYDNWMCDVLYLNDSKHIEIKVEGPKYIYVLYNPANHRLYIELMQDRSSNSALTCFKNFQEYVTKLPDQQIHTILSDDGSEFKNVYQQYLLSQNIEQRLINPNMHDNLILAPINVYCKYIRAWIQQQLLKIQPPENTDNDFVISDEQLYQIVSSINDQHNFHKPITAYHNEVPANITVEDVKQLNAVKKQHNSIVDTRDTFNIGDVVKVELLKDNKLDKARTQKWSYGDYVIINKVARFYEVSPMNFDMQSFEKATNQNISTPVYFRKPYQLKPVALKDISKDYFPLELENTMQFQITRIISAHKQNETVITDVNDFINTENPKYLVETIDEARIFVNLNAFRDTNKFNIAELDFWFGIQDRVPGLKYSINCSYL</sequence>
<evidence type="ECO:0000313" key="2">
    <source>
        <dbReference type="EMBL" id="CAI9963352.1"/>
    </source>
</evidence>
<feature type="domain" description="Integrase catalytic" evidence="1">
    <location>
        <begin position="1"/>
        <end position="195"/>
    </location>
</feature>